<dbReference type="RefSeq" id="WP_050378856.1">
    <property type="nucleotide sequence ID" value="NZ_LGSS01000025.1"/>
</dbReference>
<keyword evidence="2" id="KW-1185">Reference proteome</keyword>
<proteinExistence type="predicted"/>
<dbReference type="InterPro" id="IPR005370">
    <property type="entry name" value="UPF0180"/>
</dbReference>
<dbReference type="EMBL" id="LGSS01000025">
    <property type="protein sequence ID" value="KNF07093.1"/>
    <property type="molecule type" value="Genomic_DNA"/>
</dbReference>
<dbReference type="Proteomes" id="UP000037267">
    <property type="component" value="Unassembled WGS sequence"/>
</dbReference>
<reference evidence="2" key="1">
    <citation type="submission" date="2015-07" db="EMBL/GenBank/DDBJ databases">
        <title>Draft genome sequence of the purine-degrading Gottschalkia purinilyticum DSM 1384 (formerly Clostridium purinilyticum).</title>
        <authorList>
            <person name="Poehlein A."/>
            <person name="Schiel-Bengelsdorf B."/>
            <person name="Bengelsdorf F.R."/>
            <person name="Daniel R."/>
            <person name="Duerre P."/>
        </authorList>
    </citation>
    <scope>NUCLEOTIDE SEQUENCE [LARGE SCALE GENOMIC DNA]</scope>
    <source>
        <strain evidence="2">DSM 1384</strain>
    </source>
</reference>
<comment type="caution">
    <text evidence="1">The sequence shown here is derived from an EMBL/GenBank/DDBJ whole genome shotgun (WGS) entry which is preliminary data.</text>
</comment>
<organism evidence="1 2">
    <name type="scientific">Gottschalkia purinilytica</name>
    <name type="common">Clostridium purinilyticum</name>
    <dbReference type="NCBI Taxonomy" id="1503"/>
    <lineage>
        <taxon>Bacteria</taxon>
        <taxon>Bacillati</taxon>
        <taxon>Bacillota</taxon>
        <taxon>Tissierellia</taxon>
        <taxon>Tissierellales</taxon>
        <taxon>Gottschalkiaceae</taxon>
        <taxon>Gottschalkia</taxon>
    </lineage>
</organism>
<evidence type="ECO:0000313" key="2">
    <source>
        <dbReference type="Proteomes" id="UP000037267"/>
    </source>
</evidence>
<accession>A0A0L0W6D6</accession>
<evidence type="ECO:0008006" key="3">
    <source>
        <dbReference type="Google" id="ProtNLM"/>
    </source>
</evidence>
<evidence type="ECO:0000313" key="1">
    <source>
        <dbReference type="EMBL" id="KNF07093.1"/>
    </source>
</evidence>
<dbReference type="AlphaFoldDB" id="A0A0L0W6D6"/>
<dbReference type="STRING" id="1503.CLPU_25c00030"/>
<protein>
    <recommendedName>
        <fullName evidence="3">YkuS family protein</fullName>
    </recommendedName>
</protein>
<dbReference type="Pfam" id="PF03698">
    <property type="entry name" value="UPF0180"/>
    <property type="match status" value="1"/>
</dbReference>
<gene>
    <name evidence="1" type="ORF">CLPU_25c00030</name>
</gene>
<sequence>MSMKIVVQDGLDEIRTDLHNLGYEIVDIDSGENIEAVIYMADGQDISYYSNIISMSNSQEDTGNKGTLLINAKGKNTQEINKIITNRSYSPIFD</sequence>
<dbReference type="OrthoDB" id="1954110at2"/>
<name>A0A0L0W6D6_GOTPU</name>